<dbReference type="OrthoDB" id="424974at2759"/>
<protein>
    <recommendedName>
        <fullName evidence="6">Zn(2)-C6 fungal-type domain-containing protein</fullName>
    </recommendedName>
</protein>
<dbReference type="InterPro" id="IPR001138">
    <property type="entry name" value="Zn2Cys6_DnaBD"/>
</dbReference>
<dbReference type="PANTHER" id="PTHR31001:SF56">
    <property type="entry name" value="ZN(2)-C6 FUNGAL-TYPE DOMAIN-CONTAINING PROTEIN"/>
    <property type="match status" value="1"/>
</dbReference>
<dbReference type="InParanoid" id="A0A0C3C0G7"/>
<dbReference type="GO" id="GO:0008270">
    <property type="term" value="F:zinc ion binding"/>
    <property type="evidence" value="ECO:0007669"/>
    <property type="project" value="InterPro"/>
</dbReference>
<evidence type="ECO:0000256" key="4">
    <source>
        <dbReference type="SAM" id="Coils"/>
    </source>
</evidence>
<dbReference type="InterPro" id="IPR036864">
    <property type="entry name" value="Zn2-C6_fun-type_DNA-bd_sf"/>
</dbReference>
<reference evidence="7 8" key="1">
    <citation type="submission" date="2014-04" db="EMBL/GenBank/DDBJ databases">
        <authorList>
            <consortium name="DOE Joint Genome Institute"/>
            <person name="Kuo A."/>
            <person name="Tarkka M."/>
            <person name="Buscot F."/>
            <person name="Kohler A."/>
            <person name="Nagy L.G."/>
            <person name="Floudas D."/>
            <person name="Copeland A."/>
            <person name="Barry K.W."/>
            <person name="Cichocki N."/>
            <person name="Veneault-Fourrey C."/>
            <person name="LaButti K."/>
            <person name="Lindquist E.A."/>
            <person name="Lipzen A."/>
            <person name="Lundell T."/>
            <person name="Morin E."/>
            <person name="Murat C."/>
            <person name="Sun H."/>
            <person name="Tunlid A."/>
            <person name="Henrissat B."/>
            <person name="Grigoriev I.V."/>
            <person name="Hibbett D.S."/>
            <person name="Martin F."/>
            <person name="Nordberg H.P."/>
            <person name="Cantor M.N."/>
            <person name="Hua S.X."/>
        </authorList>
    </citation>
    <scope>NUCLEOTIDE SEQUENCE [LARGE SCALE GENOMIC DNA]</scope>
    <source>
        <strain evidence="7 8">F 1598</strain>
    </source>
</reference>
<dbReference type="InterPro" id="IPR050613">
    <property type="entry name" value="Sec_Metabolite_Reg"/>
</dbReference>
<dbReference type="HOGENOM" id="CLU_007340_4_3_1"/>
<feature type="domain" description="Zn(2)-C6 fungal-type" evidence="6">
    <location>
        <begin position="16"/>
        <end position="45"/>
    </location>
</feature>
<dbReference type="InterPro" id="IPR007219">
    <property type="entry name" value="XnlR_reg_dom"/>
</dbReference>
<dbReference type="GO" id="GO:0005634">
    <property type="term" value="C:nucleus"/>
    <property type="evidence" value="ECO:0007669"/>
    <property type="project" value="UniProtKB-SubCell"/>
</dbReference>
<dbReference type="Pfam" id="PF00172">
    <property type="entry name" value="Zn_clus"/>
    <property type="match status" value="1"/>
</dbReference>
<evidence type="ECO:0000259" key="6">
    <source>
        <dbReference type="PROSITE" id="PS50048"/>
    </source>
</evidence>
<evidence type="ECO:0000256" key="2">
    <source>
        <dbReference type="ARBA" id="ARBA00022723"/>
    </source>
</evidence>
<keyword evidence="5" id="KW-1133">Transmembrane helix</keyword>
<feature type="coiled-coil region" evidence="4">
    <location>
        <begin position="63"/>
        <end position="90"/>
    </location>
</feature>
<sequence>MSTGRKEARRQRGEIACAECRRLKVKCDRTVPCSTCVKRGTSSLCPNETLPPGDGSRFVLAAEDHLRRKMTKMEERMHSLEDALAIIQSTDSKQLHPLLAHPLILDDDTAESEETKRSNSNSCAGLTDAFGGLHMDGDHGASRFFGPSGGSEEFELPHKQRAAILQEIDPSYLPQEINIFYDSFPLTPKGIATESVQTTIESFLPSMARATALCEMLLEHLTWMFSIVSRQHLIGELIPAVYAPNRTRARTYGPHDLALLLIALGIGALVDLNLEPYDAEAQHYYRLARAAVSLQSVLATRSIVTIKCLHLMSIYNGMSGKESNLEHSYSLLNFAGQVALGIGFHMDPSLWGIEGKEAYDRRAYFWNLLQPTLWQASNFLFSLVTGRPPTISKPFIDCHIPSEDDEKNYETGDAPLGFGVWSYHFTIECLMPVTEAILASNPPSYRTIMELDHKIRDFDIPSCSSPLDPQRPSTSMQSFVRSHYSELTLMFLHRGFFAQALTDNPTNPLQSAHSQSFVAAYQCACAVLDITRNHYVQRPRLVARVWRIWSNAFVAAVIIGTVAIRAVNANLEPSPLEKLDDTCLLFQNAAESSSRALRALVGTFVFISVITIYKAISTAYTVGDARKVTPVQS</sequence>
<dbReference type="Pfam" id="PF04082">
    <property type="entry name" value="Fungal_trans"/>
    <property type="match status" value="1"/>
</dbReference>
<keyword evidence="3" id="KW-0539">Nucleus</keyword>
<evidence type="ECO:0000256" key="1">
    <source>
        <dbReference type="ARBA" id="ARBA00004123"/>
    </source>
</evidence>
<evidence type="ECO:0000313" key="7">
    <source>
        <dbReference type="EMBL" id="KIM92328.1"/>
    </source>
</evidence>
<dbReference type="SMART" id="SM00066">
    <property type="entry name" value="GAL4"/>
    <property type="match status" value="1"/>
</dbReference>
<dbReference type="AlphaFoldDB" id="A0A0C3C0G7"/>
<dbReference type="GO" id="GO:0003677">
    <property type="term" value="F:DNA binding"/>
    <property type="evidence" value="ECO:0007669"/>
    <property type="project" value="InterPro"/>
</dbReference>
<evidence type="ECO:0000256" key="3">
    <source>
        <dbReference type="ARBA" id="ARBA00023242"/>
    </source>
</evidence>
<comment type="subcellular location">
    <subcellularLocation>
        <location evidence="1">Nucleus</location>
    </subcellularLocation>
</comment>
<reference evidence="8" key="2">
    <citation type="submission" date="2015-01" db="EMBL/GenBank/DDBJ databases">
        <title>Evolutionary Origins and Diversification of the Mycorrhizal Mutualists.</title>
        <authorList>
            <consortium name="DOE Joint Genome Institute"/>
            <consortium name="Mycorrhizal Genomics Consortium"/>
            <person name="Kohler A."/>
            <person name="Kuo A."/>
            <person name="Nagy L.G."/>
            <person name="Floudas D."/>
            <person name="Copeland A."/>
            <person name="Barry K.W."/>
            <person name="Cichocki N."/>
            <person name="Veneault-Fourrey C."/>
            <person name="LaButti K."/>
            <person name="Lindquist E.A."/>
            <person name="Lipzen A."/>
            <person name="Lundell T."/>
            <person name="Morin E."/>
            <person name="Murat C."/>
            <person name="Riley R."/>
            <person name="Ohm R."/>
            <person name="Sun H."/>
            <person name="Tunlid A."/>
            <person name="Henrissat B."/>
            <person name="Grigoriev I.V."/>
            <person name="Hibbett D.S."/>
            <person name="Martin F."/>
        </authorList>
    </citation>
    <scope>NUCLEOTIDE SEQUENCE [LARGE SCALE GENOMIC DNA]</scope>
    <source>
        <strain evidence="8">F 1598</strain>
    </source>
</reference>
<dbReference type="CDD" id="cd12148">
    <property type="entry name" value="fungal_TF_MHR"/>
    <property type="match status" value="1"/>
</dbReference>
<dbReference type="PANTHER" id="PTHR31001">
    <property type="entry name" value="UNCHARACTERIZED TRANSCRIPTIONAL REGULATORY PROTEIN"/>
    <property type="match status" value="1"/>
</dbReference>
<dbReference type="STRING" id="765440.A0A0C3C0G7"/>
<organism evidence="7 8">
    <name type="scientific">Piloderma croceum (strain F 1598)</name>
    <dbReference type="NCBI Taxonomy" id="765440"/>
    <lineage>
        <taxon>Eukaryota</taxon>
        <taxon>Fungi</taxon>
        <taxon>Dikarya</taxon>
        <taxon>Basidiomycota</taxon>
        <taxon>Agaricomycotina</taxon>
        <taxon>Agaricomycetes</taxon>
        <taxon>Agaricomycetidae</taxon>
        <taxon>Atheliales</taxon>
        <taxon>Atheliaceae</taxon>
        <taxon>Piloderma</taxon>
    </lineage>
</organism>
<feature type="transmembrane region" description="Helical" evidence="5">
    <location>
        <begin position="596"/>
        <end position="616"/>
    </location>
</feature>
<keyword evidence="2" id="KW-0479">Metal-binding</keyword>
<proteinExistence type="predicted"/>
<gene>
    <name evidence="7" type="ORF">PILCRDRAFT_57067</name>
</gene>
<dbReference type="GO" id="GO:0006351">
    <property type="term" value="P:DNA-templated transcription"/>
    <property type="evidence" value="ECO:0007669"/>
    <property type="project" value="InterPro"/>
</dbReference>
<keyword evidence="8" id="KW-1185">Reference proteome</keyword>
<dbReference type="PROSITE" id="PS00463">
    <property type="entry name" value="ZN2_CY6_FUNGAL_1"/>
    <property type="match status" value="1"/>
</dbReference>
<keyword evidence="4" id="KW-0175">Coiled coil</keyword>
<name>A0A0C3C0G7_PILCF</name>
<dbReference type="Gene3D" id="4.10.240.10">
    <property type="entry name" value="Zn(2)-C6 fungal-type DNA-binding domain"/>
    <property type="match status" value="1"/>
</dbReference>
<dbReference type="Proteomes" id="UP000054166">
    <property type="component" value="Unassembled WGS sequence"/>
</dbReference>
<evidence type="ECO:0000313" key="8">
    <source>
        <dbReference type="Proteomes" id="UP000054166"/>
    </source>
</evidence>
<dbReference type="SUPFAM" id="SSF57701">
    <property type="entry name" value="Zn2/Cys6 DNA-binding domain"/>
    <property type="match status" value="1"/>
</dbReference>
<keyword evidence="5" id="KW-0472">Membrane</keyword>
<accession>A0A0C3C0G7</accession>
<feature type="transmembrane region" description="Helical" evidence="5">
    <location>
        <begin position="548"/>
        <end position="567"/>
    </location>
</feature>
<dbReference type="GO" id="GO:0000981">
    <property type="term" value="F:DNA-binding transcription factor activity, RNA polymerase II-specific"/>
    <property type="evidence" value="ECO:0007669"/>
    <property type="project" value="InterPro"/>
</dbReference>
<dbReference type="EMBL" id="KN832970">
    <property type="protein sequence ID" value="KIM92328.1"/>
    <property type="molecule type" value="Genomic_DNA"/>
</dbReference>
<dbReference type="CDD" id="cd00067">
    <property type="entry name" value="GAL4"/>
    <property type="match status" value="1"/>
</dbReference>
<evidence type="ECO:0000256" key="5">
    <source>
        <dbReference type="SAM" id="Phobius"/>
    </source>
</evidence>
<keyword evidence="5" id="KW-0812">Transmembrane</keyword>
<dbReference type="PROSITE" id="PS50048">
    <property type="entry name" value="ZN2_CY6_FUNGAL_2"/>
    <property type="match status" value="1"/>
</dbReference>